<feature type="domain" description="4Fe-4S ferredoxin-type" evidence="14">
    <location>
        <begin position="150"/>
        <end position="181"/>
    </location>
</feature>
<dbReference type="InterPro" id="IPR017900">
    <property type="entry name" value="4Fe4S_Fe_S_CS"/>
</dbReference>
<keyword evidence="6" id="KW-0479">Metal-binding</keyword>
<evidence type="ECO:0000256" key="2">
    <source>
        <dbReference type="ARBA" id="ARBA00004370"/>
    </source>
</evidence>
<dbReference type="NCBIfam" id="NF005745">
    <property type="entry name" value="PRK07569.1"/>
    <property type="match status" value="1"/>
</dbReference>
<accession>A0A0H3K3W4</accession>
<dbReference type="Pfam" id="PF22117">
    <property type="entry name" value="Fer4_Nqo3"/>
    <property type="match status" value="1"/>
</dbReference>
<dbReference type="InterPro" id="IPR016214">
    <property type="entry name" value="NAD-red_Hydgase_HoxS_gsu"/>
</dbReference>
<dbReference type="AlphaFoldDB" id="A0A0H3K3W4"/>
<comment type="similarity">
    <text evidence="3">Belongs to the complex I 75 kDa subunit family.</text>
</comment>
<keyword evidence="10" id="KW-0520">NAD</keyword>
<sequence>MGQQIPVVTPSMSVVTLQIDDQELAANVGQTVLQVAREASIPIPTLCHLQGVSDVGACRLCVVEVAGSPKLQPACLLTVSEGLVVQTRSPRLERYRRQIVELFFAEGNHVCAICVANGNCELQDAAIAVGMDHSRYPYRFPKRDVDLSHRFFGLDHNRCILCTRCVRVCDEIEGAHVWDVAMRGEHCRIVAGMDQPWGAVDACTNCGKCIDACPTGALFHKGETTGEIERDRDKLAFLAEARGQRRWTR</sequence>
<evidence type="ECO:0000256" key="7">
    <source>
        <dbReference type="ARBA" id="ARBA00022967"/>
    </source>
</evidence>
<dbReference type="InterPro" id="IPR019574">
    <property type="entry name" value="NADH_UbQ_OxRdtase_Gsu_4Fe4S-bd"/>
</dbReference>
<evidence type="ECO:0000256" key="8">
    <source>
        <dbReference type="ARBA" id="ARBA00023004"/>
    </source>
</evidence>
<dbReference type="SUPFAM" id="SSF54292">
    <property type="entry name" value="2Fe-2S ferredoxin-like"/>
    <property type="match status" value="1"/>
</dbReference>
<evidence type="ECO:0000259" key="15">
    <source>
        <dbReference type="PROSITE" id="PS51839"/>
    </source>
</evidence>
<comment type="cofactor">
    <cofactor evidence="1">
        <name>[4Fe-4S] cluster</name>
        <dbReference type="ChEBI" id="CHEBI:49883"/>
    </cofactor>
</comment>
<keyword evidence="7" id="KW-1278">Translocase</keyword>
<comment type="subcellular location">
    <subcellularLocation>
        <location evidence="2">Membrane</location>
    </subcellularLocation>
</comment>
<dbReference type="GO" id="GO:0051539">
    <property type="term" value="F:4 iron, 4 sulfur cluster binding"/>
    <property type="evidence" value="ECO:0007669"/>
    <property type="project" value="UniProtKB-KW"/>
</dbReference>
<dbReference type="SUPFAM" id="SSF54862">
    <property type="entry name" value="4Fe-4S ferredoxins"/>
    <property type="match status" value="1"/>
</dbReference>
<dbReference type="PROSITE" id="PS51085">
    <property type="entry name" value="2FE2S_FER_2"/>
    <property type="match status" value="1"/>
</dbReference>
<dbReference type="PANTHER" id="PTHR24960">
    <property type="entry name" value="PHOTOSYSTEM I IRON-SULFUR CENTER-RELATED"/>
    <property type="match status" value="1"/>
</dbReference>
<keyword evidence="11" id="KW-0472">Membrane</keyword>
<evidence type="ECO:0000256" key="9">
    <source>
        <dbReference type="ARBA" id="ARBA00023014"/>
    </source>
</evidence>
<dbReference type="SMART" id="SM00929">
    <property type="entry name" value="NADH-G_4Fe-4S_3"/>
    <property type="match status" value="1"/>
</dbReference>
<evidence type="ECO:0000256" key="1">
    <source>
        <dbReference type="ARBA" id="ARBA00001966"/>
    </source>
</evidence>
<evidence type="ECO:0000256" key="12">
    <source>
        <dbReference type="ARBA" id="ARBA00034078"/>
    </source>
</evidence>
<dbReference type="PROSITE" id="PS51379">
    <property type="entry name" value="4FE4S_FER_2"/>
    <property type="match status" value="2"/>
</dbReference>
<dbReference type="GO" id="GO:0016491">
    <property type="term" value="F:oxidoreductase activity"/>
    <property type="evidence" value="ECO:0007669"/>
    <property type="project" value="InterPro"/>
</dbReference>
<dbReference type="PIRSF" id="PIRSF000309">
    <property type="entry name" value="NAD_red_hyd_HoxU"/>
    <property type="match status" value="1"/>
</dbReference>
<dbReference type="FunFam" id="3.10.20.740:FF:000004">
    <property type="entry name" value="NADH-quinone oxidoreductase"/>
    <property type="match status" value="1"/>
</dbReference>
<dbReference type="GO" id="GO:0046872">
    <property type="term" value="F:metal ion binding"/>
    <property type="evidence" value="ECO:0007669"/>
    <property type="project" value="UniProtKB-KW"/>
</dbReference>
<comment type="cofactor">
    <cofactor evidence="12">
        <name>[2Fe-2S] cluster</name>
        <dbReference type="ChEBI" id="CHEBI:190135"/>
    </cofactor>
</comment>
<dbReference type="GO" id="GO:0003677">
    <property type="term" value="F:DNA binding"/>
    <property type="evidence" value="ECO:0007669"/>
    <property type="project" value="UniProtKB-KW"/>
</dbReference>
<dbReference type="KEGG" id="syc:syc1553_d"/>
<evidence type="ECO:0000259" key="14">
    <source>
        <dbReference type="PROSITE" id="PS51379"/>
    </source>
</evidence>
<dbReference type="InterPro" id="IPR036010">
    <property type="entry name" value="2Fe-2S_ferredoxin-like_sf"/>
</dbReference>
<evidence type="ECO:0000313" key="16">
    <source>
        <dbReference type="EMBL" id="BAD79743.1"/>
    </source>
</evidence>
<keyword evidence="9" id="KW-0411">Iron-sulfur</keyword>
<evidence type="ECO:0000256" key="6">
    <source>
        <dbReference type="ARBA" id="ARBA00022723"/>
    </source>
</evidence>
<evidence type="ECO:0000313" key="17">
    <source>
        <dbReference type="Proteomes" id="UP000001175"/>
    </source>
</evidence>
<dbReference type="EMBL" id="AP008231">
    <property type="protein sequence ID" value="BAD79743.1"/>
    <property type="molecule type" value="Genomic_DNA"/>
</dbReference>
<dbReference type="PROSITE" id="PS00198">
    <property type="entry name" value="4FE4S_FER_1"/>
    <property type="match status" value="1"/>
</dbReference>
<dbReference type="InterPro" id="IPR017896">
    <property type="entry name" value="4Fe4S_Fe-S-bd"/>
</dbReference>
<dbReference type="GO" id="GO:0016020">
    <property type="term" value="C:membrane"/>
    <property type="evidence" value="ECO:0007669"/>
    <property type="project" value="UniProtKB-SubCell"/>
</dbReference>
<feature type="domain" description="4Fe-4S His(Cys)3-ligated-type" evidence="15">
    <location>
        <begin position="91"/>
        <end position="130"/>
    </location>
</feature>
<dbReference type="Proteomes" id="UP000001175">
    <property type="component" value="Chromosome"/>
</dbReference>
<dbReference type="InterPro" id="IPR050157">
    <property type="entry name" value="PSI_iron-sulfur_center"/>
</dbReference>
<proteinExistence type="inferred from homology"/>
<feature type="domain" description="2Fe-2S ferredoxin-type" evidence="13">
    <location>
        <begin position="13"/>
        <end position="91"/>
    </location>
</feature>
<dbReference type="CDD" id="cd00207">
    <property type="entry name" value="fer2"/>
    <property type="match status" value="1"/>
</dbReference>
<dbReference type="InterPro" id="IPR054351">
    <property type="entry name" value="NADH_UbQ_OxRdtase_ferredoxin"/>
</dbReference>
<dbReference type="PANTHER" id="PTHR24960:SF84">
    <property type="entry name" value="HYDROGENASE SUBUNIT"/>
    <property type="match status" value="1"/>
</dbReference>
<dbReference type="Pfam" id="PF13510">
    <property type="entry name" value="Fer2_4"/>
    <property type="match status" value="1"/>
</dbReference>
<evidence type="ECO:0000256" key="3">
    <source>
        <dbReference type="ARBA" id="ARBA00005404"/>
    </source>
</evidence>
<keyword evidence="5" id="KW-0001">2Fe-2S</keyword>
<evidence type="ECO:0000256" key="5">
    <source>
        <dbReference type="ARBA" id="ARBA00022714"/>
    </source>
</evidence>
<keyword evidence="4" id="KW-0004">4Fe-4S</keyword>
<dbReference type="GO" id="GO:0051537">
    <property type="term" value="F:2 iron, 2 sulfur cluster binding"/>
    <property type="evidence" value="ECO:0007669"/>
    <property type="project" value="UniProtKB-KW"/>
</dbReference>
<evidence type="ECO:0000259" key="13">
    <source>
        <dbReference type="PROSITE" id="PS51085"/>
    </source>
</evidence>
<dbReference type="PROSITE" id="PS51839">
    <property type="entry name" value="4FE4S_HC3"/>
    <property type="match status" value="1"/>
</dbReference>
<dbReference type="FunFam" id="3.30.70.20:FF:000002">
    <property type="entry name" value="NADH-ubiquinone oxidoreductase 75 kDa subunit"/>
    <property type="match status" value="1"/>
</dbReference>
<dbReference type="eggNOG" id="COG3383">
    <property type="taxonomic scope" value="Bacteria"/>
</dbReference>
<dbReference type="InterPro" id="IPR001041">
    <property type="entry name" value="2Fe-2S_ferredoxin-type"/>
</dbReference>
<organism evidence="16 17">
    <name type="scientific">Synechococcus sp. (strain ATCC 27144 / PCC 6301 / SAUG 1402/1)</name>
    <name type="common">Anacystis nidulans</name>
    <dbReference type="NCBI Taxonomy" id="269084"/>
    <lineage>
        <taxon>Bacteria</taxon>
        <taxon>Bacillati</taxon>
        <taxon>Cyanobacteriota</taxon>
        <taxon>Cyanophyceae</taxon>
        <taxon>Synechococcales</taxon>
        <taxon>Synechococcaceae</taxon>
        <taxon>Synechococcus</taxon>
    </lineage>
</organism>
<evidence type="ECO:0000256" key="4">
    <source>
        <dbReference type="ARBA" id="ARBA00022485"/>
    </source>
</evidence>
<evidence type="ECO:0000256" key="10">
    <source>
        <dbReference type="ARBA" id="ARBA00023027"/>
    </source>
</evidence>
<feature type="domain" description="4Fe-4S ferredoxin-type" evidence="14">
    <location>
        <begin position="194"/>
        <end position="223"/>
    </location>
</feature>
<keyword evidence="8" id="KW-0408">Iron</keyword>
<reference evidence="16 17" key="1">
    <citation type="journal article" date="2007" name="Photosyn. Res.">
        <title>Complete nucleotide sequence of the freshwater unicellular cyanobacterium Synechococcus elongatus PCC 6301 chromosome: gene content and organization.</title>
        <authorList>
            <person name="Sugita C."/>
            <person name="Ogata K."/>
            <person name="Shikata M."/>
            <person name="Jikuya H."/>
            <person name="Takano J."/>
            <person name="Furumichi M."/>
            <person name="Kanehisa M."/>
            <person name="Omata T."/>
            <person name="Sugiura M."/>
            <person name="Sugita M."/>
        </authorList>
    </citation>
    <scope>NUCLEOTIDE SEQUENCE [LARGE SCALE GENOMIC DNA]</scope>
    <source>
        <strain evidence="17">ATCC 27144 / PCC 6301 / SAUG 1402/1</strain>
    </source>
</reference>
<dbReference type="Gene3D" id="3.10.20.740">
    <property type="match status" value="1"/>
</dbReference>
<dbReference type="Gene3D" id="3.30.70.20">
    <property type="match status" value="1"/>
</dbReference>
<evidence type="ECO:0000256" key="11">
    <source>
        <dbReference type="ARBA" id="ARBA00023136"/>
    </source>
</evidence>
<gene>
    <name evidence="16" type="primary">hoxU</name>
    <name evidence="16" type="ordered locus">syc1553_d</name>
</gene>
<protein>
    <submittedName>
        <fullName evidence="16">NAD-reducing hydrogenase HoxS gamma subunit</fullName>
    </submittedName>
</protein>
<keyword evidence="16" id="KW-0371">Homeobox</keyword>
<dbReference type="Pfam" id="PF10588">
    <property type="entry name" value="NADH-G_4Fe-4S_3"/>
    <property type="match status" value="1"/>
</dbReference>
<name>A0A0H3K3W4_SYNP6</name>